<organism evidence="8 9">
    <name type="scientific">Ranatra chinensis</name>
    <dbReference type="NCBI Taxonomy" id="642074"/>
    <lineage>
        <taxon>Eukaryota</taxon>
        <taxon>Metazoa</taxon>
        <taxon>Ecdysozoa</taxon>
        <taxon>Arthropoda</taxon>
        <taxon>Hexapoda</taxon>
        <taxon>Insecta</taxon>
        <taxon>Pterygota</taxon>
        <taxon>Neoptera</taxon>
        <taxon>Paraneoptera</taxon>
        <taxon>Hemiptera</taxon>
        <taxon>Heteroptera</taxon>
        <taxon>Panheteroptera</taxon>
        <taxon>Nepomorpha</taxon>
        <taxon>Nepidae</taxon>
        <taxon>Ranatrinae</taxon>
        <taxon>Ranatra</taxon>
    </lineage>
</organism>
<evidence type="ECO:0000256" key="4">
    <source>
        <dbReference type="ARBA" id="ARBA00022989"/>
    </source>
</evidence>
<gene>
    <name evidence="8" type="ORF">AAG570_011567</name>
</gene>
<evidence type="ECO:0000313" key="8">
    <source>
        <dbReference type="EMBL" id="KAL1131956.1"/>
    </source>
</evidence>
<keyword evidence="4" id="KW-1133">Transmembrane helix</keyword>
<dbReference type="EMBL" id="JBFDAA010000006">
    <property type="protein sequence ID" value="KAL1131956.1"/>
    <property type="molecule type" value="Genomic_DNA"/>
</dbReference>
<accession>A0ABD0YL02</accession>
<comment type="subcellular location">
    <subcellularLocation>
        <location evidence="1">Membrane</location>
    </subcellularLocation>
</comment>
<evidence type="ECO:0000256" key="2">
    <source>
        <dbReference type="ARBA" id="ARBA00022692"/>
    </source>
</evidence>
<feature type="region of interest" description="Disordered" evidence="6">
    <location>
        <begin position="1"/>
        <end position="47"/>
    </location>
</feature>
<evidence type="ECO:0000256" key="1">
    <source>
        <dbReference type="ARBA" id="ARBA00004370"/>
    </source>
</evidence>
<dbReference type="InterPro" id="IPR002859">
    <property type="entry name" value="PKD/REJ-like"/>
</dbReference>
<feature type="domain" description="PKD/REJ-like" evidence="7">
    <location>
        <begin position="26"/>
        <end position="82"/>
    </location>
</feature>
<evidence type="ECO:0000256" key="3">
    <source>
        <dbReference type="ARBA" id="ARBA00022737"/>
    </source>
</evidence>
<dbReference type="AlphaFoldDB" id="A0ABD0YL02"/>
<evidence type="ECO:0000259" key="7">
    <source>
        <dbReference type="Pfam" id="PF02010"/>
    </source>
</evidence>
<dbReference type="PANTHER" id="PTHR46730:SF1">
    <property type="entry name" value="PLAT DOMAIN-CONTAINING PROTEIN"/>
    <property type="match status" value="1"/>
</dbReference>
<name>A0ABD0YL02_9HEMI</name>
<protein>
    <recommendedName>
        <fullName evidence="7">PKD/REJ-like domain-containing protein</fullName>
    </recommendedName>
</protein>
<dbReference type="PANTHER" id="PTHR46730">
    <property type="entry name" value="POLYCYSTIN-1"/>
    <property type="match status" value="1"/>
</dbReference>
<keyword evidence="3" id="KW-0677">Repeat</keyword>
<dbReference type="GO" id="GO:0016020">
    <property type="term" value="C:membrane"/>
    <property type="evidence" value="ECO:0007669"/>
    <property type="project" value="UniProtKB-SubCell"/>
</dbReference>
<keyword evidence="5" id="KW-0472">Membrane</keyword>
<evidence type="ECO:0000256" key="5">
    <source>
        <dbReference type="ARBA" id="ARBA00023136"/>
    </source>
</evidence>
<comment type="caution">
    <text evidence="8">The sequence shown here is derived from an EMBL/GenBank/DDBJ whole genome shotgun (WGS) entry which is preliminary data.</text>
</comment>
<proteinExistence type="predicted"/>
<keyword evidence="2" id="KW-0812">Transmembrane</keyword>
<sequence>MASKRRNMFQKNKTQETTENDTSGNKITSLTLETNDRPQKGSCQIDPPNGTVLMTEFNIKCSGFKDRDEVTVSLLYELYEIKSDTPTDTLLAYSYKPYFKGIRLTSSNIKIRVTDMYGLYPDCRTENGRQRVNKINRYELVDLARCDLQSTPLHANLDDEKIEEVLNSISRTILEDGDQSLAVQQIVGVVNSVTTLQNKESLVDNLIEKLTQLNEYVIKDVLQVSTAADKLLTRTVREEKDGLTTHSIMAVGSLLKKISGSFLAEALVEKHITMKDIKTVSTCIFNCIEKVIVSRDKSLTEPFADPEVYETNFYQVQKGTEGMIKALDNIADSLISVIVTAESDIGVQSGSMSMRSLVETPEQLSASNGFVVGNSIFKMDKELAEHYKGQKLGVTMVSMDKDPMWWDPEKPKINSNVAFVKLNLMEGGKTKPIRQLPSPFDLILKVEDKMTAPQIIKGEVEKAPEEMSLYDKDTYVAIHRIEVDDDFEGELTIEFENISPANELRALVLNDKNPDYILVAKGQIITSASSVIKQTISRKDENSFFYLGIIPAEKFATGQKISYTFKVKHKMCKTWDGKRWKSESCMVSIYTEKHILLK</sequence>
<evidence type="ECO:0000256" key="6">
    <source>
        <dbReference type="SAM" id="MobiDB-lite"/>
    </source>
</evidence>
<dbReference type="Proteomes" id="UP001558652">
    <property type="component" value="Unassembled WGS sequence"/>
</dbReference>
<keyword evidence="9" id="KW-1185">Reference proteome</keyword>
<feature type="compositionally biased region" description="Polar residues" evidence="6">
    <location>
        <begin position="9"/>
        <end position="33"/>
    </location>
</feature>
<dbReference type="Pfam" id="PF02010">
    <property type="entry name" value="REJ"/>
    <property type="match status" value="1"/>
</dbReference>
<evidence type="ECO:0000313" key="9">
    <source>
        <dbReference type="Proteomes" id="UP001558652"/>
    </source>
</evidence>
<reference evidence="8 9" key="1">
    <citation type="submission" date="2024-07" db="EMBL/GenBank/DDBJ databases">
        <title>Chromosome-level genome assembly of the water stick insect Ranatra chinensis (Heteroptera: Nepidae).</title>
        <authorList>
            <person name="Liu X."/>
        </authorList>
    </citation>
    <scope>NUCLEOTIDE SEQUENCE [LARGE SCALE GENOMIC DNA]</scope>
    <source>
        <strain evidence="8">Cailab_2021Rc</strain>
        <tissue evidence="8">Muscle</tissue>
    </source>
</reference>